<evidence type="ECO:0000313" key="1">
    <source>
        <dbReference type="EMBL" id="GLY67597.1"/>
    </source>
</evidence>
<evidence type="ECO:0000313" key="2">
    <source>
        <dbReference type="Proteomes" id="UP001165136"/>
    </source>
</evidence>
<protein>
    <submittedName>
        <fullName evidence="1">Uncharacterized protein</fullName>
    </submittedName>
</protein>
<keyword evidence="2" id="KW-1185">Reference proteome</keyword>
<dbReference type="AlphaFoldDB" id="A0A9W6VHN4"/>
<reference evidence="1" key="1">
    <citation type="submission" date="2023-03" db="EMBL/GenBank/DDBJ databases">
        <title>Amycolatopsis taiwanensis NBRC 103393.</title>
        <authorList>
            <person name="Ichikawa N."/>
            <person name="Sato H."/>
            <person name="Tonouchi N."/>
        </authorList>
    </citation>
    <scope>NUCLEOTIDE SEQUENCE</scope>
    <source>
        <strain evidence="1">NBRC 103393</strain>
    </source>
</reference>
<gene>
    <name evidence="1" type="ORF">Atai01_42160</name>
</gene>
<dbReference type="EMBL" id="BSTI01000008">
    <property type="protein sequence ID" value="GLY67597.1"/>
    <property type="molecule type" value="Genomic_DNA"/>
</dbReference>
<name>A0A9W6VHN4_9PSEU</name>
<comment type="caution">
    <text evidence="1">The sequence shown here is derived from an EMBL/GenBank/DDBJ whole genome shotgun (WGS) entry which is preliminary data.</text>
</comment>
<proteinExistence type="predicted"/>
<dbReference type="Proteomes" id="UP001165136">
    <property type="component" value="Unassembled WGS sequence"/>
</dbReference>
<accession>A0A9W6VHN4</accession>
<sequence>MRGNPLRAFARFAVSPEKVGRCSRGARQWMSPLPEVLSNPGVRTFSVLTPGRNYRDIFARRNGKVVRFQADRAVVAVEPPQKVAAYFAGSREPERGNDRNQLSWRGAPVVSVVRRRSTAECEVTRRPHSSVCCLVRLVRADPTKGVATP</sequence>
<organism evidence="1 2">
    <name type="scientific">Amycolatopsis taiwanensis</name>
    <dbReference type="NCBI Taxonomy" id="342230"/>
    <lineage>
        <taxon>Bacteria</taxon>
        <taxon>Bacillati</taxon>
        <taxon>Actinomycetota</taxon>
        <taxon>Actinomycetes</taxon>
        <taxon>Pseudonocardiales</taxon>
        <taxon>Pseudonocardiaceae</taxon>
        <taxon>Amycolatopsis</taxon>
    </lineage>
</organism>